<sequence length="98" mass="10268">MTELVAPAAESAIGGMGGPTAASETDLKGWLVGHERVGPVMVDHAITSSQPSPPPPLSSPVWRRRGKTRLSSSNRSSTLDLDADVDTVVAPRRPSLLL</sequence>
<accession>J3M4G6</accession>
<feature type="compositionally biased region" description="Low complexity" evidence="1">
    <location>
        <begin position="69"/>
        <end position="86"/>
    </location>
</feature>
<protein>
    <submittedName>
        <fullName evidence="2">Uncharacterized protein</fullName>
    </submittedName>
</protein>
<feature type="region of interest" description="Disordered" evidence="1">
    <location>
        <begin position="1"/>
        <end position="26"/>
    </location>
</feature>
<feature type="region of interest" description="Disordered" evidence="1">
    <location>
        <begin position="42"/>
        <end position="86"/>
    </location>
</feature>
<dbReference type="EnsemblPlants" id="OB05G14900.1">
    <property type="protein sequence ID" value="OB05G14900.1"/>
    <property type="gene ID" value="OB05G14900"/>
</dbReference>
<reference evidence="2" key="1">
    <citation type="journal article" date="2013" name="Nat. Commun.">
        <title>Whole-genome sequencing of Oryza brachyantha reveals mechanisms underlying Oryza genome evolution.</title>
        <authorList>
            <person name="Chen J."/>
            <person name="Huang Q."/>
            <person name="Gao D."/>
            <person name="Wang J."/>
            <person name="Lang Y."/>
            <person name="Liu T."/>
            <person name="Li B."/>
            <person name="Bai Z."/>
            <person name="Luis Goicoechea J."/>
            <person name="Liang C."/>
            <person name="Chen C."/>
            <person name="Zhang W."/>
            <person name="Sun S."/>
            <person name="Liao Y."/>
            <person name="Zhang X."/>
            <person name="Yang L."/>
            <person name="Song C."/>
            <person name="Wang M."/>
            <person name="Shi J."/>
            <person name="Liu G."/>
            <person name="Liu J."/>
            <person name="Zhou H."/>
            <person name="Zhou W."/>
            <person name="Yu Q."/>
            <person name="An N."/>
            <person name="Chen Y."/>
            <person name="Cai Q."/>
            <person name="Wang B."/>
            <person name="Liu B."/>
            <person name="Min J."/>
            <person name="Huang Y."/>
            <person name="Wu H."/>
            <person name="Li Z."/>
            <person name="Zhang Y."/>
            <person name="Yin Y."/>
            <person name="Song W."/>
            <person name="Jiang J."/>
            <person name="Jackson S.A."/>
            <person name="Wing R.A."/>
            <person name="Wang J."/>
            <person name="Chen M."/>
        </authorList>
    </citation>
    <scope>NUCLEOTIDE SEQUENCE [LARGE SCALE GENOMIC DNA]</scope>
    <source>
        <strain evidence="2">cv. IRGC 101232</strain>
    </source>
</reference>
<evidence type="ECO:0000313" key="2">
    <source>
        <dbReference type="EnsemblPlants" id="OB05G14900.1"/>
    </source>
</evidence>
<dbReference type="AlphaFoldDB" id="J3M4G6"/>
<proteinExistence type="predicted"/>
<keyword evidence="3" id="KW-1185">Reference proteome</keyword>
<organism evidence="2">
    <name type="scientific">Oryza brachyantha</name>
    <name type="common">malo sina</name>
    <dbReference type="NCBI Taxonomy" id="4533"/>
    <lineage>
        <taxon>Eukaryota</taxon>
        <taxon>Viridiplantae</taxon>
        <taxon>Streptophyta</taxon>
        <taxon>Embryophyta</taxon>
        <taxon>Tracheophyta</taxon>
        <taxon>Spermatophyta</taxon>
        <taxon>Magnoliopsida</taxon>
        <taxon>Liliopsida</taxon>
        <taxon>Poales</taxon>
        <taxon>Poaceae</taxon>
        <taxon>BOP clade</taxon>
        <taxon>Oryzoideae</taxon>
        <taxon>Oryzeae</taxon>
        <taxon>Oryzinae</taxon>
        <taxon>Oryza</taxon>
    </lineage>
</organism>
<name>J3M4G6_ORYBR</name>
<dbReference type="Proteomes" id="UP000006038">
    <property type="component" value="Chromosome 5"/>
</dbReference>
<dbReference type="HOGENOM" id="CLU_2337020_0_0_1"/>
<dbReference type="Gramene" id="OB05G14900.1">
    <property type="protein sequence ID" value="OB05G14900.1"/>
    <property type="gene ID" value="OB05G14900"/>
</dbReference>
<reference evidence="2" key="2">
    <citation type="submission" date="2013-04" db="UniProtKB">
        <authorList>
            <consortium name="EnsemblPlants"/>
        </authorList>
    </citation>
    <scope>IDENTIFICATION</scope>
</reference>
<evidence type="ECO:0000313" key="3">
    <source>
        <dbReference type="Proteomes" id="UP000006038"/>
    </source>
</evidence>
<evidence type="ECO:0000256" key="1">
    <source>
        <dbReference type="SAM" id="MobiDB-lite"/>
    </source>
</evidence>